<sequence>MTPVTINQILNVWPVFVSVATALTSQDFRFCVLVSKEWHRLFTPELYRVLGNKDCSLSLNHHLNLLLDPTSPLRQLYSLFVQELIVNSSLLLPVTQDSHSLSSAPVFPNLKRLCQRIPPSFTTAPTVQVPRATTIQVERSLNFLELHSRITEVEIVLLNMTEDAFDRLCMVVEHHSSLKSIRIISNWFRSSSHPYQRFTWACRRLANVSIEVPGIYPWEMTDSPARIIPEQDVKLICGDNLGKGKSRIELHTLKIIHTSSRDNWIYFPMLQMCTNLEKLELKVHWSSDTSLQLAFYLHSFCPKLSSICIWAIPGPWDTQQDMNQAVKLLCSLSNSNTPVFSAFISDTGETHATSIQQPKIDRKHHSTSCCGFHLKAFVLIPCYEVEDLHFNGLLGSWDGLAGHHGPSLKELNLNAIKMGFREFLGVVSQLPNLEVLSGCTRWNSREHLGTTTDSRLPTLTCLGLKSLELYIDDNPFDNMTFEKYRDQCFERKAEASHQGLEPQPDSTYGFGREVYHIRHLTSEIGRMHHLKSLQLKSSGKWNSTFSFQGAYGCLGPLSDLTNLESVCWRERVRSELTTEETDWILKHWPNLKTFHGGMLSLSGGMSKGIEYLISKKQGLTILYQ</sequence>
<dbReference type="OrthoDB" id="2448738at2759"/>
<reference evidence="1" key="1">
    <citation type="submission" date="2021-11" db="EMBL/GenBank/DDBJ databases">
        <authorList>
            <person name="Herlambang A."/>
            <person name="Guo Y."/>
            <person name="Takashima Y."/>
            <person name="Nishizawa T."/>
        </authorList>
    </citation>
    <scope>NUCLEOTIDE SEQUENCE</scope>
    <source>
        <strain evidence="1">E1425</strain>
    </source>
</reference>
<accession>A0A9P3GZF1</accession>
<organism evidence="1 2">
    <name type="scientific">Entomortierella parvispora</name>
    <dbReference type="NCBI Taxonomy" id="205924"/>
    <lineage>
        <taxon>Eukaryota</taxon>
        <taxon>Fungi</taxon>
        <taxon>Fungi incertae sedis</taxon>
        <taxon>Mucoromycota</taxon>
        <taxon>Mortierellomycotina</taxon>
        <taxon>Mortierellomycetes</taxon>
        <taxon>Mortierellales</taxon>
        <taxon>Mortierellaceae</taxon>
        <taxon>Entomortierella</taxon>
    </lineage>
</organism>
<dbReference type="AlphaFoldDB" id="A0A9P3GZF1"/>
<reference evidence="1" key="2">
    <citation type="journal article" date="2022" name="Microbiol. Resour. Announc.">
        <title>Whole-Genome Sequence of Entomortierella parvispora E1425, a Mucoromycotan Fungus Associated with Burkholderiaceae-Related Endosymbiotic Bacteria.</title>
        <authorList>
            <person name="Herlambang A."/>
            <person name="Guo Y."/>
            <person name="Takashima Y."/>
            <person name="Narisawa K."/>
            <person name="Ohta H."/>
            <person name="Nishizawa T."/>
        </authorList>
    </citation>
    <scope>NUCLEOTIDE SEQUENCE</scope>
    <source>
        <strain evidence="1">E1425</strain>
    </source>
</reference>
<evidence type="ECO:0000313" key="2">
    <source>
        <dbReference type="Proteomes" id="UP000827284"/>
    </source>
</evidence>
<protein>
    <submittedName>
        <fullName evidence="1">Uncharacterized protein</fullName>
    </submittedName>
</protein>
<dbReference type="Proteomes" id="UP000827284">
    <property type="component" value="Unassembled WGS sequence"/>
</dbReference>
<name>A0A9P3GZF1_9FUNG</name>
<dbReference type="SUPFAM" id="SSF52047">
    <property type="entry name" value="RNI-like"/>
    <property type="match status" value="1"/>
</dbReference>
<dbReference type="EMBL" id="BQFW01000001">
    <property type="protein sequence ID" value="GJJ67803.1"/>
    <property type="molecule type" value="Genomic_DNA"/>
</dbReference>
<keyword evidence="2" id="KW-1185">Reference proteome</keyword>
<dbReference type="InterPro" id="IPR032675">
    <property type="entry name" value="LRR_dom_sf"/>
</dbReference>
<gene>
    <name evidence="1" type="ORF">EMPS_00149</name>
</gene>
<dbReference type="Gene3D" id="3.80.10.10">
    <property type="entry name" value="Ribonuclease Inhibitor"/>
    <property type="match status" value="1"/>
</dbReference>
<proteinExistence type="predicted"/>
<evidence type="ECO:0000313" key="1">
    <source>
        <dbReference type="EMBL" id="GJJ67803.1"/>
    </source>
</evidence>
<comment type="caution">
    <text evidence="1">The sequence shown here is derived from an EMBL/GenBank/DDBJ whole genome shotgun (WGS) entry which is preliminary data.</text>
</comment>